<name>A0ABN3PAL3_9ACTN</name>
<evidence type="ECO:0000256" key="2">
    <source>
        <dbReference type="SAM" id="Phobius"/>
    </source>
</evidence>
<gene>
    <name evidence="3" type="ORF">GCM10010411_01670</name>
</gene>
<feature type="region of interest" description="Disordered" evidence="1">
    <location>
        <begin position="1"/>
        <end position="23"/>
    </location>
</feature>
<accession>A0ABN3PAL3</accession>
<dbReference type="EMBL" id="BAAATD010000001">
    <property type="protein sequence ID" value="GAA2573640.1"/>
    <property type="molecule type" value="Genomic_DNA"/>
</dbReference>
<keyword evidence="2" id="KW-0812">Transmembrane</keyword>
<protein>
    <submittedName>
        <fullName evidence="3">Uncharacterized protein</fullName>
    </submittedName>
</protein>
<reference evidence="3 4" key="1">
    <citation type="journal article" date="2019" name="Int. J. Syst. Evol. Microbiol.">
        <title>The Global Catalogue of Microorganisms (GCM) 10K type strain sequencing project: providing services to taxonomists for standard genome sequencing and annotation.</title>
        <authorList>
            <consortium name="The Broad Institute Genomics Platform"/>
            <consortium name="The Broad Institute Genome Sequencing Center for Infectious Disease"/>
            <person name="Wu L."/>
            <person name="Ma J."/>
        </authorList>
    </citation>
    <scope>NUCLEOTIDE SEQUENCE [LARGE SCALE GENOMIC DNA]</scope>
    <source>
        <strain evidence="3 4">JCM 6833</strain>
    </source>
</reference>
<feature type="transmembrane region" description="Helical" evidence="2">
    <location>
        <begin position="79"/>
        <end position="102"/>
    </location>
</feature>
<evidence type="ECO:0000256" key="1">
    <source>
        <dbReference type="SAM" id="MobiDB-lite"/>
    </source>
</evidence>
<dbReference type="Proteomes" id="UP001501509">
    <property type="component" value="Unassembled WGS sequence"/>
</dbReference>
<dbReference type="RefSeq" id="WP_344536691.1">
    <property type="nucleotide sequence ID" value="NZ_BAAATD010000001.1"/>
</dbReference>
<evidence type="ECO:0000313" key="3">
    <source>
        <dbReference type="EMBL" id="GAA2573640.1"/>
    </source>
</evidence>
<evidence type="ECO:0000313" key="4">
    <source>
        <dbReference type="Proteomes" id="UP001501509"/>
    </source>
</evidence>
<proteinExistence type="predicted"/>
<organism evidence="3 4">
    <name type="scientific">Actinomadura fulvescens</name>
    <dbReference type="NCBI Taxonomy" id="46160"/>
    <lineage>
        <taxon>Bacteria</taxon>
        <taxon>Bacillati</taxon>
        <taxon>Actinomycetota</taxon>
        <taxon>Actinomycetes</taxon>
        <taxon>Streptosporangiales</taxon>
        <taxon>Thermomonosporaceae</taxon>
        <taxon>Actinomadura</taxon>
    </lineage>
</organism>
<comment type="caution">
    <text evidence="3">The sequence shown here is derived from an EMBL/GenBank/DDBJ whole genome shotgun (WGS) entry which is preliminary data.</text>
</comment>
<feature type="transmembrane region" description="Helical" evidence="2">
    <location>
        <begin position="48"/>
        <end position="67"/>
    </location>
</feature>
<sequence>MEKSRVEDTPVTGGDDLTLTEGSPTVRADPVFVTEPVAAGDASPRASYGFAVVVAAGLTGLVTTAVVGRWTHAPATWTLAGSVVVFALVLAAGVFVPGLGLARRT</sequence>
<keyword evidence="2" id="KW-0472">Membrane</keyword>
<keyword evidence="4" id="KW-1185">Reference proteome</keyword>
<keyword evidence="2" id="KW-1133">Transmembrane helix</keyword>